<comment type="caution">
    <text evidence="2">The sequence shown here is derived from an EMBL/GenBank/DDBJ whole genome shotgun (WGS) entry which is preliminary data.</text>
</comment>
<evidence type="ECO:0000256" key="1">
    <source>
        <dbReference type="SAM" id="MobiDB-lite"/>
    </source>
</evidence>
<feature type="region of interest" description="Disordered" evidence="1">
    <location>
        <begin position="1"/>
        <end position="30"/>
    </location>
</feature>
<accession>A0A369JFR8</accession>
<reference evidence="2" key="1">
    <citation type="submission" date="2018-04" db="EMBL/GenBank/DDBJ databases">
        <title>Whole genome sequencing of Hypsizygus marmoreus.</title>
        <authorList>
            <person name="Choi I.-G."/>
            <person name="Min B."/>
            <person name="Kim J.-G."/>
            <person name="Kim S."/>
            <person name="Oh Y.-L."/>
            <person name="Kong W.-S."/>
            <person name="Park H."/>
            <person name="Jeong J."/>
            <person name="Song E.-S."/>
        </authorList>
    </citation>
    <scope>NUCLEOTIDE SEQUENCE [LARGE SCALE GENOMIC DNA]</scope>
    <source>
        <strain evidence="2">51987-8</strain>
    </source>
</reference>
<gene>
    <name evidence="2" type="ORF">Hypma_000308</name>
</gene>
<dbReference type="Proteomes" id="UP000076154">
    <property type="component" value="Unassembled WGS sequence"/>
</dbReference>
<dbReference type="EMBL" id="LUEZ02000101">
    <property type="protein sequence ID" value="RDB18553.1"/>
    <property type="molecule type" value="Genomic_DNA"/>
</dbReference>
<feature type="compositionally biased region" description="Acidic residues" evidence="1">
    <location>
        <begin position="547"/>
        <end position="588"/>
    </location>
</feature>
<evidence type="ECO:0000313" key="3">
    <source>
        <dbReference type="Proteomes" id="UP000076154"/>
    </source>
</evidence>
<protein>
    <recommendedName>
        <fullName evidence="4">F-box domain-containing protein</fullName>
    </recommendedName>
</protein>
<feature type="compositionally biased region" description="Basic and acidic residues" evidence="1">
    <location>
        <begin position="532"/>
        <end position="543"/>
    </location>
</feature>
<dbReference type="AlphaFoldDB" id="A0A369JFR8"/>
<dbReference type="InParanoid" id="A0A369JFR8"/>
<sequence>MSQSFQVRISKPHEWSDGSEMDANPEPAAGLKSAEIEILEQKLKELEVQKQQAHSDFEAETRRSHLKLEEKLKELSIESVAIRRNLDDHLAYALPMRRIANTRGAANPSRVADLPPEIIRFILYWALPPSFLLDSALERGPHSSWAQVLRHKKWIVRVCRKWYVVGTEFLYQDVVFRRVGQIPAFLRTLKSSPAFFGDAVKAITFSAYVPKNFGASFTQLSRQILGLCPRLQRVIFNSLFTLPPSATVSVIPQHIAHLDFGLSSIGYVLILPVLLHLSPTLSSLSIHLFCATTDSGLSTPIHFPQIESLECNCRPRTYGSREATGVNLQAALLTLKDAWSLPKLKRLSSKSSNLGGHVPISAIASFCAKHGKGLRFFQRITDEYDETLNIQTILDACPKLEHLVFTIRLLLPELSHRNVKWIDILSRDTTTAHQRHSLDHLKRTFARLQGVRLISYALRDLELPTHFPPDKVAGINDIFAYRIPGLNLRHDVGLLYAAPVPGPLCGYELDGLNYSKAADVRSMVEDALNGYKQDETSDSDKSSSCDSQDEDYVFEESSDDETETSDDSEDTSGEGSLDEDADLEMLSA</sequence>
<keyword evidence="3" id="KW-1185">Reference proteome</keyword>
<evidence type="ECO:0000313" key="2">
    <source>
        <dbReference type="EMBL" id="RDB18553.1"/>
    </source>
</evidence>
<organism evidence="2 3">
    <name type="scientific">Hypsizygus marmoreus</name>
    <name type="common">White beech mushroom</name>
    <name type="synonym">Agaricus marmoreus</name>
    <dbReference type="NCBI Taxonomy" id="39966"/>
    <lineage>
        <taxon>Eukaryota</taxon>
        <taxon>Fungi</taxon>
        <taxon>Dikarya</taxon>
        <taxon>Basidiomycota</taxon>
        <taxon>Agaricomycotina</taxon>
        <taxon>Agaricomycetes</taxon>
        <taxon>Agaricomycetidae</taxon>
        <taxon>Agaricales</taxon>
        <taxon>Tricholomatineae</taxon>
        <taxon>Lyophyllaceae</taxon>
        <taxon>Hypsizygus</taxon>
    </lineage>
</organism>
<feature type="region of interest" description="Disordered" evidence="1">
    <location>
        <begin position="531"/>
        <end position="588"/>
    </location>
</feature>
<dbReference type="OrthoDB" id="3258555at2759"/>
<proteinExistence type="predicted"/>
<name>A0A369JFR8_HYPMA</name>
<evidence type="ECO:0008006" key="4">
    <source>
        <dbReference type="Google" id="ProtNLM"/>
    </source>
</evidence>